<dbReference type="FunCoup" id="A0A0Q3GP49">
    <property type="interactions" value="2"/>
</dbReference>
<evidence type="ECO:0000259" key="1">
    <source>
        <dbReference type="Pfam" id="PF03478"/>
    </source>
</evidence>
<dbReference type="EMBL" id="CM000880">
    <property type="protein sequence ID" value="KQK12205.1"/>
    <property type="molecule type" value="Genomic_DNA"/>
</dbReference>
<dbReference type="EnsemblPlants" id="KQK12205">
    <property type="protein sequence ID" value="KQK12205"/>
    <property type="gene ID" value="BRADI_1g02165v3"/>
</dbReference>
<sequence length="305" mass="32778">MAPGTPAAAVASPIIAGSAAMITPLEDELKNKSMCPTPQGWILVLDRAAAAATYLLDPHSRRRIPLPPLAIDPRLLPYCTCLLHPVPGGGDPSAGQFLVLLREWAKHEYDIGTQGDGRIVEKRAIAPIAACRGKFYFNPRSTETEVLELPPRGGGAAPSPPVFSSCDAEVPGRAHRAKVFLVEEPEPAGASSSLYMVMVLHNGGAYDAIEVYRMDFPGRRWCPVDDLGGRAFFVGPMNLGASCAAGGGIQENCVYSLVGADDNSYRVFNLKDGTSEWRSVDGHKVETAETTISFWVLPTDQQLKF</sequence>
<reference evidence="2 3" key="1">
    <citation type="journal article" date="2010" name="Nature">
        <title>Genome sequencing and analysis of the model grass Brachypodium distachyon.</title>
        <authorList>
            <consortium name="International Brachypodium Initiative"/>
        </authorList>
    </citation>
    <scope>NUCLEOTIDE SEQUENCE [LARGE SCALE GENOMIC DNA]</scope>
    <source>
        <strain evidence="2 3">Bd21</strain>
    </source>
</reference>
<dbReference type="Proteomes" id="UP000008810">
    <property type="component" value="Chromosome 1"/>
</dbReference>
<dbReference type="AlphaFoldDB" id="A0A0Q3GP49"/>
<reference evidence="2" key="2">
    <citation type="submission" date="2017-06" db="EMBL/GenBank/DDBJ databases">
        <title>WGS assembly of Brachypodium distachyon.</title>
        <authorList>
            <consortium name="The International Brachypodium Initiative"/>
            <person name="Lucas S."/>
            <person name="Harmon-Smith M."/>
            <person name="Lail K."/>
            <person name="Tice H."/>
            <person name="Grimwood J."/>
            <person name="Bruce D."/>
            <person name="Barry K."/>
            <person name="Shu S."/>
            <person name="Lindquist E."/>
            <person name="Wang M."/>
            <person name="Pitluck S."/>
            <person name="Vogel J.P."/>
            <person name="Garvin D.F."/>
            <person name="Mockler T.C."/>
            <person name="Schmutz J."/>
            <person name="Rokhsar D."/>
            <person name="Bevan M.W."/>
        </authorList>
    </citation>
    <scope>NUCLEOTIDE SEQUENCE</scope>
    <source>
        <strain evidence="2">Bd21</strain>
    </source>
</reference>
<proteinExistence type="predicted"/>
<dbReference type="Pfam" id="PF03478">
    <property type="entry name" value="Beta-prop_KIB1-4"/>
    <property type="match status" value="1"/>
</dbReference>
<dbReference type="InParanoid" id="A0A0Q3GP49"/>
<keyword evidence="4" id="KW-1185">Reference proteome</keyword>
<dbReference type="Gramene" id="KQK12205">
    <property type="protein sequence ID" value="KQK12205"/>
    <property type="gene ID" value="BRADI_1g02165v3"/>
</dbReference>
<dbReference type="InterPro" id="IPR005174">
    <property type="entry name" value="KIB1-4_b-propeller"/>
</dbReference>
<evidence type="ECO:0000313" key="4">
    <source>
        <dbReference type="Proteomes" id="UP000008810"/>
    </source>
</evidence>
<evidence type="ECO:0000313" key="3">
    <source>
        <dbReference type="EnsemblPlants" id="KQK12205"/>
    </source>
</evidence>
<evidence type="ECO:0000313" key="2">
    <source>
        <dbReference type="EMBL" id="KQK12205.1"/>
    </source>
</evidence>
<feature type="domain" description="KIB1-4 beta-propeller" evidence="1">
    <location>
        <begin position="23"/>
        <end position="269"/>
    </location>
</feature>
<dbReference type="OrthoDB" id="686549at2759"/>
<dbReference type="PANTHER" id="PTHR33127:SF52">
    <property type="entry name" value="DUF295 DOMAIN-CONTAINING PROTEIN"/>
    <property type="match status" value="1"/>
</dbReference>
<name>A0A0Q3GP49_BRADI</name>
<dbReference type="PANTHER" id="PTHR33127">
    <property type="entry name" value="TRANSMEMBRANE PROTEIN"/>
    <property type="match status" value="1"/>
</dbReference>
<gene>
    <name evidence="2" type="ORF">BRADI_1g02165v3</name>
</gene>
<accession>A0A0Q3GP49</accession>
<protein>
    <recommendedName>
        <fullName evidence="1">KIB1-4 beta-propeller domain-containing protein</fullName>
    </recommendedName>
</protein>
<organism evidence="2">
    <name type="scientific">Brachypodium distachyon</name>
    <name type="common">Purple false brome</name>
    <name type="synonym">Trachynia distachya</name>
    <dbReference type="NCBI Taxonomy" id="15368"/>
    <lineage>
        <taxon>Eukaryota</taxon>
        <taxon>Viridiplantae</taxon>
        <taxon>Streptophyta</taxon>
        <taxon>Embryophyta</taxon>
        <taxon>Tracheophyta</taxon>
        <taxon>Spermatophyta</taxon>
        <taxon>Magnoliopsida</taxon>
        <taxon>Liliopsida</taxon>
        <taxon>Poales</taxon>
        <taxon>Poaceae</taxon>
        <taxon>BOP clade</taxon>
        <taxon>Pooideae</taxon>
        <taxon>Stipodae</taxon>
        <taxon>Brachypodieae</taxon>
        <taxon>Brachypodium</taxon>
    </lineage>
</organism>
<reference evidence="3" key="3">
    <citation type="submission" date="2018-08" db="UniProtKB">
        <authorList>
            <consortium name="EnsemblPlants"/>
        </authorList>
    </citation>
    <scope>IDENTIFICATION</scope>
    <source>
        <strain evidence="3">cv. Bd21</strain>
    </source>
</reference>